<dbReference type="KEGG" id="cqu:CpipJ_CPIJ009554"/>
<dbReference type="Proteomes" id="UP000002320">
    <property type="component" value="Unassembled WGS sequence"/>
</dbReference>
<keyword evidence="3" id="KW-1185">Reference proteome</keyword>
<dbReference type="HOGENOM" id="CLU_869464_0_0_1"/>
<reference evidence="1" key="1">
    <citation type="submission" date="2007-03" db="EMBL/GenBank/DDBJ databases">
        <title>Annotation of Culex pipiens quinquefasciatus.</title>
        <authorList>
            <consortium name="The Broad Institute Genome Sequencing Platform"/>
            <person name="Atkinson P.W."/>
            <person name="Hemingway J."/>
            <person name="Christensen B.M."/>
            <person name="Higgs S."/>
            <person name="Kodira C."/>
            <person name="Hannick L."/>
            <person name="Megy K."/>
            <person name="O'Leary S."/>
            <person name="Pearson M."/>
            <person name="Haas B.J."/>
            <person name="Mauceli E."/>
            <person name="Wortman J.R."/>
            <person name="Lee N.H."/>
            <person name="Guigo R."/>
            <person name="Stanke M."/>
            <person name="Alvarado L."/>
            <person name="Amedeo P."/>
            <person name="Antoine C.H."/>
            <person name="Arensburger P."/>
            <person name="Bidwell S.L."/>
            <person name="Crawford M."/>
            <person name="Camaro F."/>
            <person name="Devon K."/>
            <person name="Engels R."/>
            <person name="Hammond M."/>
            <person name="Howarth C."/>
            <person name="Koehrsen M."/>
            <person name="Lawson D."/>
            <person name="Montgomery P."/>
            <person name="Nene V."/>
            <person name="Nusbaum C."/>
            <person name="Puiu D."/>
            <person name="Romero-Severson J."/>
            <person name="Severson D.W."/>
            <person name="Shumway M."/>
            <person name="Sisk P."/>
            <person name="Stolte C."/>
            <person name="Zeng Q."/>
            <person name="Eisenstadt E."/>
            <person name="Fraser-Liggett C."/>
            <person name="Strausberg R."/>
            <person name="Galagan J."/>
            <person name="Birren B."/>
            <person name="Collins F.H."/>
        </authorList>
    </citation>
    <scope>NUCLEOTIDE SEQUENCE [LARGE SCALE GENOMIC DNA]</scope>
    <source>
        <strain evidence="1">JHB</strain>
    </source>
</reference>
<gene>
    <name evidence="2" type="primary">6041828</name>
    <name evidence="1" type="ORF">CpipJ_CPIJ009554</name>
</gene>
<name>B0WQQ5_CULQU</name>
<dbReference type="VEuPathDB" id="VectorBase:CPIJ009554"/>
<accession>B0WQQ5</accession>
<dbReference type="SUPFAM" id="SSF101690">
    <property type="entry name" value="PAZ domain"/>
    <property type="match status" value="1"/>
</dbReference>
<evidence type="ECO:0000313" key="2">
    <source>
        <dbReference type="EnsemblMetazoa" id="CPIJ009554-PA"/>
    </source>
</evidence>
<proteinExistence type="predicted"/>
<dbReference type="InParanoid" id="B0WQQ5"/>
<sequence length="320" mass="36110">MVDLTAFCNYIKTFADTPTLCSYIRQLAYDPSMTTDKLQKMYFQSMMQVLLEIVAYDLGDERLVGEVEERFGSVLDLINAILGPSRADVSNTSRPLVDEYLEKNTDKSLQMKISSLRLNIMNLKEQDMDKFNKKDYGGAQRASDELTATMTYTSSLSGSCTNGTSRSLNTPNSTTFFFQRIMKVLKIIEMGRKNFDPSAPKFIPQNRLEIWLGCVSAVDEHQGGLMFNLDVSRRVLLQITDIRTFSVSICTRSSKWKTTKTLSQPALLVPTIIIQPRSHTLKTAALFPANTNTIAPTTPIKLHQCNRKIRIFTAEATLNR</sequence>
<reference evidence="2" key="2">
    <citation type="submission" date="2021-02" db="UniProtKB">
        <authorList>
            <consortium name="EnsemblMetazoa"/>
        </authorList>
    </citation>
    <scope>IDENTIFICATION</scope>
    <source>
        <strain evidence="2">JHB</strain>
    </source>
</reference>
<evidence type="ECO:0000313" key="3">
    <source>
        <dbReference type="Proteomes" id="UP000002320"/>
    </source>
</evidence>
<dbReference type="OrthoDB" id="27187at2759"/>
<dbReference type="AlphaFoldDB" id="B0WQQ5"/>
<evidence type="ECO:0000313" key="1">
    <source>
        <dbReference type="EMBL" id="EDS32974.1"/>
    </source>
</evidence>
<organism>
    <name type="scientific">Culex quinquefasciatus</name>
    <name type="common">Southern house mosquito</name>
    <name type="synonym">Culex pungens</name>
    <dbReference type="NCBI Taxonomy" id="7176"/>
    <lineage>
        <taxon>Eukaryota</taxon>
        <taxon>Metazoa</taxon>
        <taxon>Ecdysozoa</taxon>
        <taxon>Arthropoda</taxon>
        <taxon>Hexapoda</taxon>
        <taxon>Insecta</taxon>
        <taxon>Pterygota</taxon>
        <taxon>Neoptera</taxon>
        <taxon>Endopterygota</taxon>
        <taxon>Diptera</taxon>
        <taxon>Nematocera</taxon>
        <taxon>Culicoidea</taxon>
        <taxon>Culicidae</taxon>
        <taxon>Culicinae</taxon>
        <taxon>Culicini</taxon>
        <taxon>Culex</taxon>
        <taxon>Culex</taxon>
    </lineage>
</organism>
<protein>
    <submittedName>
        <fullName evidence="1">Condensin, XCAP-G'-subunit</fullName>
    </submittedName>
</protein>
<dbReference type="VEuPathDB" id="VectorBase:CQUJHB012160"/>
<dbReference type="EMBL" id="DS232043">
    <property type="protein sequence ID" value="EDS32974.1"/>
    <property type="molecule type" value="Genomic_DNA"/>
</dbReference>
<dbReference type="EnsemblMetazoa" id="CPIJ009554-RA">
    <property type="protein sequence ID" value="CPIJ009554-PA"/>
    <property type="gene ID" value="CPIJ009554"/>
</dbReference>
<dbReference type="InterPro" id="IPR036085">
    <property type="entry name" value="PAZ_dom_sf"/>
</dbReference>